<reference evidence="3" key="1">
    <citation type="submission" date="2022-11" db="UniProtKB">
        <authorList>
            <consortium name="WormBaseParasite"/>
        </authorList>
    </citation>
    <scope>IDENTIFICATION</scope>
</reference>
<name>A0A914BUX6_9BILA</name>
<accession>A0A914BUX6</accession>
<keyword evidence="2" id="KW-1185">Reference proteome</keyword>
<evidence type="ECO:0000313" key="2">
    <source>
        <dbReference type="Proteomes" id="UP000887540"/>
    </source>
</evidence>
<dbReference type="InterPro" id="IPR011009">
    <property type="entry name" value="Kinase-like_dom_sf"/>
</dbReference>
<proteinExistence type="predicted"/>
<dbReference type="Pfam" id="PF07914">
    <property type="entry name" value="DUF1679"/>
    <property type="match status" value="1"/>
</dbReference>
<dbReference type="Proteomes" id="UP000887540">
    <property type="component" value="Unplaced"/>
</dbReference>
<evidence type="ECO:0000259" key="1">
    <source>
        <dbReference type="SMART" id="SM00587"/>
    </source>
</evidence>
<dbReference type="AlphaFoldDB" id="A0A914BUX6"/>
<evidence type="ECO:0000313" key="3">
    <source>
        <dbReference type="WBParaSite" id="ACRNAN_Path_1046.g4013.t1"/>
    </source>
</evidence>
<dbReference type="SUPFAM" id="SSF56112">
    <property type="entry name" value="Protein kinase-like (PK-like)"/>
    <property type="match status" value="1"/>
</dbReference>
<protein>
    <submittedName>
        <fullName evidence="3">CHK kinase-like domain-containing protein</fullName>
    </submittedName>
</protein>
<dbReference type="WBParaSite" id="ACRNAN_Path_1046.g4013.t1">
    <property type="protein sequence ID" value="ACRNAN_Path_1046.g4013.t1"/>
    <property type="gene ID" value="ACRNAN_Path_1046.g4013"/>
</dbReference>
<sequence length="345" mass="40288">MNGIILDLPFSINFIVEKLNNPGCIIENLANYEAEEICKDIPIAKGEECIHHLEFAFQREINFYEMFERKSHDFKLPKFYYGYPYSRKHTKGIAIIEDLTSKASNPRMLPGLTNKQVEAVIDELAKINAIAWKNNSNWFQDFQEDDDKDQFMKDMYKEAQGLVKIQPEIFTNILERAKSFFTYETYQQTCYREDKYGFPPGLVHADLWAANIMFARDSNGTLTSELIAIIDWQDVHPGSPCEDIARLLSANTNAEYRRTNTKRLLEFYMERVKHYNNGKAPFNFEQLLDAYKGCLGYTFAYLSFGAPYYYDTPHVVDGLHPGEYKEELLNRVRLFFEDVLEEYGL</sequence>
<organism evidence="2 3">
    <name type="scientific">Acrobeloides nanus</name>
    <dbReference type="NCBI Taxonomy" id="290746"/>
    <lineage>
        <taxon>Eukaryota</taxon>
        <taxon>Metazoa</taxon>
        <taxon>Ecdysozoa</taxon>
        <taxon>Nematoda</taxon>
        <taxon>Chromadorea</taxon>
        <taxon>Rhabditida</taxon>
        <taxon>Tylenchina</taxon>
        <taxon>Cephalobomorpha</taxon>
        <taxon>Cephaloboidea</taxon>
        <taxon>Cephalobidae</taxon>
        <taxon>Acrobeloides</taxon>
    </lineage>
</organism>
<dbReference type="PANTHER" id="PTHR23020">
    <property type="entry name" value="UNCHARACTERIZED NUCLEAR HORMONE RECEPTOR-RELATED"/>
    <property type="match status" value="1"/>
</dbReference>
<feature type="domain" description="CHK kinase-like" evidence="1">
    <location>
        <begin position="94"/>
        <end position="277"/>
    </location>
</feature>
<dbReference type="Gene3D" id="3.90.1200.10">
    <property type="match status" value="1"/>
</dbReference>
<dbReference type="InterPro" id="IPR012877">
    <property type="entry name" value="Dhs-27"/>
</dbReference>
<dbReference type="InterPro" id="IPR015897">
    <property type="entry name" value="CHK_kinase-like"/>
</dbReference>
<dbReference type="PANTHER" id="PTHR23020:SF41">
    <property type="entry name" value="AMINOGLYCOSIDE PHOSPHOTRANSFERASE DOMAIN-CONTAINING PROTEIN"/>
    <property type="match status" value="1"/>
</dbReference>
<dbReference type="InterPro" id="IPR052961">
    <property type="entry name" value="Oxido-Kinase-like_Enzymes"/>
</dbReference>
<dbReference type="SMART" id="SM00587">
    <property type="entry name" value="CHK"/>
    <property type="match status" value="1"/>
</dbReference>